<accession>A0A9X0WDP4</accession>
<comment type="caution">
    <text evidence="2">The sequence shown here is derived from an EMBL/GenBank/DDBJ whole genome shotgun (WGS) entry which is preliminary data.</text>
</comment>
<name>A0A9X0WDP4_9GAMM</name>
<evidence type="ECO:0000313" key="2">
    <source>
        <dbReference type="EMBL" id="MBK1621275.1"/>
    </source>
</evidence>
<organism evidence="2 3">
    <name type="scientific">Lamprobacter modestohalophilus</name>
    <dbReference type="NCBI Taxonomy" id="1064514"/>
    <lineage>
        <taxon>Bacteria</taxon>
        <taxon>Pseudomonadati</taxon>
        <taxon>Pseudomonadota</taxon>
        <taxon>Gammaproteobacteria</taxon>
        <taxon>Chromatiales</taxon>
        <taxon>Chromatiaceae</taxon>
        <taxon>Lamprobacter</taxon>
    </lineage>
</organism>
<dbReference type="NCBIfam" id="TIGR00149">
    <property type="entry name" value="TIGR00149_YjbQ"/>
    <property type="match status" value="1"/>
</dbReference>
<sequence>MLIRLDTITLQTTAPIQLIDITEQLRECCARSGVRNGLVTLLSRHTTAAICLNERETQLQRDMVTFLKRLVPRDGDYLHNLAPVDDRDNAHAHLMALFTNASETIPIADGELLLGGWQSVFFVELDGPRPERAVTLQFLGQAAGD</sequence>
<evidence type="ECO:0000313" key="3">
    <source>
        <dbReference type="Proteomes" id="UP001138768"/>
    </source>
</evidence>
<dbReference type="PANTHER" id="PTHR30615">
    <property type="entry name" value="UNCHARACTERIZED PROTEIN YJBQ-RELATED"/>
    <property type="match status" value="1"/>
</dbReference>
<dbReference type="EMBL" id="NRRY01000066">
    <property type="protein sequence ID" value="MBK1621275.1"/>
    <property type="molecule type" value="Genomic_DNA"/>
</dbReference>
<dbReference type="Gene3D" id="2.60.120.460">
    <property type="entry name" value="YjbQ-like"/>
    <property type="match status" value="1"/>
</dbReference>
<protein>
    <submittedName>
        <fullName evidence="2">Secondary thiamine-phosphate synthase enzyme</fullName>
    </submittedName>
</protein>
<dbReference type="PANTHER" id="PTHR30615:SF8">
    <property type="entry name" value="UPF0047 PROTEIN C4A8.02C"/>
    <property type="match status" value="1"/>
</dbReference>
<dbReference type="InterPro" id="IPR035917">
    <property type="entry name" value="YjbQ-like_sf"/>
</dbReference>
<gene>
    <name evidence="2" type="ORF">CKO42_23225</name>
</gene>
<dbReference type="SUPFAM" id="SSF111038">
    <property type="entry name" value="YjbQ-like"/>
    <property type="match status" value="1"/>
</dbReference>
<dbReference type="Proteomes" id="UP001138768">
    <property type="component" value="Unassembled WGS sequence"/>
</dbReference>
<evidence type="ECO:0000256" key="1">
    <source>
        <dbReference type="ARBA" id="ARBA00005534"/>
    </source>
</evidence>
<dbReference type="InterPro" id="IPR001602">
    <property type="entry name" value="UPF0047_YjbQ-like"/>
</dbReference>
<dbReference type="AlphaFoldDB" id="A0A9X0WDP4"/>
<dbReference type="RefSeq" id="WP_200249846.1">
    <property type="nucleotide sequence ID" value="NZ_NRRY01000066.1"/>
</dbReference>
<dbReference type="Pfam" id="PF01894">
    <property type="entry name" value="YjbQ"/>
    <property type="match status" value="1"/>
</dbReference>
<comment type="similarity">
    <text evidence="1">Belongs to the UPF0047 family.</text>
</comment>
<reference evidence="2 3" key="1">
    <citation type="journal article" date="2020" name="Microorganisms">
        <title>Osmotic Adaptation and Compatible Solute Biosynthesis of Phototrophic Bacteria as Revealed from Genome Analyses.</title>
        <authorList>
            <person name="Imhoff J.F."/>
            <person name="Rahn T."/>
            <person name="Kunzel S."/>
            <person name="Keller A."/>
            <person name="Neulinger S.C."/>
        </authorList>
    </citation>
    <scope>NUCLEOTIDE SEQUENCE [LARGE SCALE GENOMIC DNA]</scope>
    <source>
        <strain evidence="2 3">DSM 25653</strain>
    </source>
</reference>
<keyword evidence="3" id="KW-1185">Reference proteome</keyword>
<dbReference type="PIRSF" id="PIRSF004681">
    <property type="entry name" value="UCP004681"/>
    <property type="match status" value="1"/>
</dbReference>
<proteinExistence type="inferred from homology"/>